<dbReference type="NCBIfam" id="TIGR01782">
    <property type="entry name" value="TonB-Xanth-Caul"/>
    <property type="match status" value="1"/>
</dbReference>
<evidence type="ECO:0000256" key="10">
    <source>
        <dbReference type="SAM" id="SignalP"/>
    </source>
</evidence>
<dbReference type="Pfam" id="PF00593">
    <property type="entry name" value="TonB_dep_Rec_b-barrel"/>
    <property type="match status" value="1"/>
</dbReference>
<comment type="caution">
    <text evidence="13">The sequence shown here is derived from an EMBL/GenBank/DDBJ whole genome shotgun (WGS) entry which is preliminary data.</text>
</comment>
<keyword evidence="3 8" id="KW-1134">Transmembrane beta strand</keyword>
<feature type="domain" description="TonB-dependent receptor plug" evidence="12">
    <location>
        <begin position="54"/>
        <end position="164"/>
    </location>
</feature>
<dbReference type="EMBL" id="JAASQV010000002">
    <property type="protein sequence ID" value="NIJ65906.1"/>
    <property type="molecule type" value="Genomic_DNA"/>
</dbReference>
<keyword evidence="14" id="KW-1185">Reference proteome</keyword>
<dbReference type="GO" id="GO:0009279">
    <property type="term" value="C:cell outer membrane"/>
    <property type="evidence" value="ECO:0007669"/>
    <property type="project" value="UniProtKB-SubCell"/>
</dbReference>
<organism evidence="13 14">
    <name type="scientific">Sphingomonas leidyi</name>
    <dbReference type="NCBI Taxonomy" id="68569"/>
    <lineage>
        <taxon>Bacteria</taxon>
        <taxon>Pseudomonadati</taxon>
        <taxon>Pseudomonadota</taxon>
        <taxon>Alphaproteobacteria</taxon>
        <taxon>Sphingomonadales</taxon>
        <taxon>Sphingomonadaceae</taxon>
        <taxon>Sphingomonas</taxon>
    </lineage>
</organism>
<evidence type="ECO:0000256" key="7">
    <source>
        <dbReference type="ARBA" id="ARBA00023237"/>
    </source>
</evidence>
<evidence type="ECO:0000313" key="14">
    <source>
        <dbReference type="Proteomes" id="UP000564677"/>
    </source>
</evidence>
<evidence type="ECO:0000256" key="1">
    <source>
        <dbReference type="ARBA" id="ARBA00004571"/>
    </source>
</evidence>
<dbReference type="AlphaFoldDB" id="A0A7X5ZW94"/>
<dbReference type="Proteomes" id="UP000564677">
    <property type="component" value="Unassembled WGS sequence"/>
</dbReference>
<dbReference type="PANTHER" id="PTHR40980:SF3">
    <property type="entry name" value="TONB-DEPENDENT RECEPTOR-LIKE BETA-BARREL DOMAIN-CONTAINING PROTEIN"/>
    <property type="match status" value="1"/>
</dbReference>
<keyword evidence="2 8" id="KW-0813">Transport</keyword>
<feature type="domain" description="TonB-dependent receptor-like beta-barrel" evidence="11">
    <location>
        <begin position="441"/>
        <end position="866"/>
    </location>
</feature>
<comment type="subcellular location">
    <subcellularLocation>
        <location evidence="1 8">Cell outer membrane</location>
        <topology evidence="1 8">Multi-pass membrane protein</topology>
    </subcellularLocation>
</comment>
<keyword evidence="13" id="KW-0675">Receptor</keyword>
<reference evidence="13 14" key="1">
    <citation type="submission" date="2020-03" db="EMBL/GenBank/DDBJ databases">
        <title>Genomic Encyclopedia of Type Strains, Phase IV (KMG-IV): sequencing the most valuable type-strain genomes for metagenomic binning, comparative biology and taxonomic classification.</title>
        <authorList>
            <person name="Goeker M."/>
        </authorList>
    </citation>
    <scope>NUCLEOTIDE SEQUENCE [LARGE SCALE GENOMIC DNA]</scope>
    <source>
        <strain evidence="13 14">DSM 4733</strain>
    </source>
</reference>
<keyword evidence="4 8" id="KW-0812">Transmembrane</keyword>
<dbReference type="PANTHER" id="PTHR40980">
    <property type="entry name" value="PLUG DOMAIN-CONTAINING PROTEIN"/>
    <property type="match status" value="1"/>
</dbReference>
<evidence type="ECO:0000313" key="13">
    <source>
        <dbReference type="EMBL" id="NIJ65906.1"/>
    </source>
</evidence>
<feature type="signal peptide" evidence="10">
    <location>
        <begin position="1"/>
        <end position="23"/>
    </location>
</feature>
<dbReference type="InterPro" id="IPR037066">
    <property type="entry name" value="Plug_dom_sf"/>
</dbReference>
<evidence type="ECO:0000256" key="6">
    <source>
        <dbReference type="ARBA" id="ARBA00023136"/>
    </source>
</evidence>
<evidence type="ECO:0000256" key="9">
    <source>
        <dbReference type="RuleBase" id="RU003357"/>
    </source>
</evidence>
<feature type="chain" id="PRO_5030927634" evidence="10">
    <location>
        <begin position="24"/>
        <end position="899"/>
    </location>
</feature>
<dbReference type="CDD" id="cd01347">
    <property type="entry name" value="ligand_gated_channel"/>
    <property type="match status" value="1"/>
</dbReference>
<keyword evidence="6 8" id="KW-0472">Membrane</keyword>
<dbReference type="Gene3D" id="2.170.130.10">
    <property type="entry name" value="TonB-dependent receptor, plug domain"/>
    <property type="match status" value="1"/>
</dbReference>
<dbReference type="InterPro" id="IPR039426">
    <property type="entry name" value="TonB-dep_rcpt-like"/>
</dbReference>
<evidence type="ECO:0000256" key="3">
    <source>
        <dbReference type="ARBA" id="ARBA00022452"/>
    </source>
</evidence>
<proteinExistence type="inferred from homology"/>
<dbReference type="InterPro" id="IPR000531">
    <property type="entry name" value="Beta-barrel_TonB"/>
</dbReference>
<evidence type="ECO:0000256" key="8">
    <source>
        <dbReference type="PROSITE-ProRule" id="PRU01360"/>
    </source>
</evidence>
<dbReference type="PROSITE" id="PS52016">
    <property type="entry name" value="TONB_DEPENDENT_REC_3"/>
    <property type="match status" value="1"/>
</dbReference>
<name>A0A7X5ZW94_9SPHN</name>
<comment type="similarity">
    <text evidence="8 9">Belongs to the TonB-dependent receptor family.</text>
</comment>
<evidence type="ECO:0000256" key="5">
    <source>
        <dbReference type="ARBA" id="ARBA00023077"/>
    </source>
</evidence>
<protein>
    <submittedName>
        <fullName evidence="13">Iron complex outermembrane receptor protein</fullName>
    </submittedName>
</protein>
<dbReference type="Pfam" id="PF07715">
    <property type="entry name" value="Plug"/>
    <property type="match status" value="1"/>
</dbReference>
<keyword evidence="7 8" id="KW-0998">Cell outer membrane</keyword>
<evidence type="ECO:0000256" key="2">
    <source>
        <dbReference type="ARBA" id="ARBA00022448"/>
    </source>
</evidence>
<gene>
    <name evidence="13" type="ORF">FHR20_002868</name>
</gene>
<evidence type="ECO:0000259" key="12">
    <source>
        <dbReference type="Pfam" id="PF07715"/>
    </source>
</evidence>
<dbReference type="InterPro" id="IPR010104">
    <property type="entry name" value="TonB_rcpt_bac"/>
</dbReference>
<dbReference type="SUPFAM" id="SSF56935">
    <property type="entry name" value="Porins"/>
    <property type="match status" value="1"/>
</dbReference>
<dbReference type="InterPro" id="IPR036942">
    <property type="entry name" value="Beta-barrel_TonB_sf"/>
</dbReference>
<dbReference type="RefSeq" id="WP_167300215.1">
    <property type="nucleotide sequence ID" value="NZ_JAASQV010000002.1"/>
</dbReference>
<evidence type="ECO:0000259" key="11">
    <source>
        <dbReference type="Pfam" id="PF00593"/>
    </source>
</evidence>
<keyword evidence="10" id="KW-0732">Signal</keyword>
<sequence>MGIRGFLIGTASAMALLTGAAHAQTSDTAAQPADDHEIVVTGFRASLAQSIEAKRKADAIIDSVSSEDVGKFPNTNVAEALTLVPGVTVDRAFGQGEKVSILGTDPALNRTLLNGQTVASADWFILDNPGRTFNYALLAPQLVNRVDVYKSPEPRIDEGSIGGTVNVLTRKPLELKPFVVAGSLSYLYNDRSKKGDVQGSALVSWHNEDKTLGILASFQRTKDRLRRDGLESYGTISANFWAGNNDANTSSLAAPAVPVVGRTYTGNCTGTCASTLTANPNAKFPNAFGTSYFEQGRERLTYSATAQWKPVDQLTITADWLRIDATYDNLNQSMFAFPGNVWNSAGSLTGLTVDNGIVRSATFNNGLSVLDAQYRVAEMHSQTFHGQIGWEDVHWDLNVQGGVSDADGGTKKQVFLEFLNKANYTVDISGAPGKPGTISYTSNVLGNPAAFVTDAGWSGNLVTKPTTDKERYGQVDFGLKFDGVLKRIQVGYKYRSHETAQAYAGVSLAGINGFAVPASNFDTSIVRDNYLSGFDGINDQMRGRFIINGDSMVNYVQGRPGLPTPSMFSASEFTAGNWDIKEQIHAAYAQANFDAGGFRGNFGVRYVHTATDSAGFVCKPGAMCNAQADWVWQTTKTSYDNVLPSVNIIADVRKDLVFRFAAAQVIARPNYADLTNYFWLSDQILSGGGGNPDLKPYKSNNFNASLEWYLAPRSILSGEIFYKDISNYILQQTAPEQHYNTAQGRVTTYQISRPFNAGSAEVKGFAVAYQQSFPLGFGVLANYTYSDGKASTGADLPYNSRHQASLSPFFESGPVALRATYTWRSKYFTGIDRGDQMYVRGTANVDVSATYNFTKEVGLTLSGMNLTDSQYYAYANTPSLPRGVYKTGRKLLATVNVNF</sequence>
<accession>A0A7X5ZW94</accession>
<dbReference type="Gene3D" id="2.40.170.20">
    <property type="entry name" value="TonB-dependent receptor, beta-barrel domain"/>
    <property type="match status" value="1"/>
</dbReference>
<evidence type="ECO:0000256" key="4">
    <source>
        <dbReference type="ARBA" id="ARBA00022692"/>
    </source>
</evidence>
<dbReference type="InterPro" id="IPR012910">
    <property type="entry name" value="Plug_dom"/>
</dbReference>
<keyword evidence="5 9" id="KW-0798">TonB box</keyword>